<dbReference type="SUPFAM" id="SSF51306">
    <property type="entry name" value="LexA/Signal peptidase"/>
    <property type="match status" value="1"/>
</dbReference>
<keyword evidence="8" id="KW-0732">Signal</keyword>
<accession>A0A4P9Y1Z5</accession>
<dbReference type="PROSITE" id="PS00760">
    <property type="entry name" value="SPASE_I_2"/>
    <property type="match status" value="1"/>
</dbReference>
<feature type="signal peptide" evidence="8">
    <location>
        <begin position="1"/>
        <end position="26"/>
    </location>
</feature>
<dbReference type="InterPro" id="IPR000223">
    <property type="entry name" value="Pept_S26A_signal_pept_1"/>
</dbReference>
<feature type="active site" evidence="7">
    <location>
        <position position="38"/>
    </location>
</feature>
<dbReference type="PANTHER" id="PTHR12383">
    <property type="entry name" value="PROTEASE FAMILY S26 MITOCHONDRIAL INNER MEMBRANE PROTEASE-RELATED"/>
    <property type="match status" value="1"/>
</dbReference>
<dbReference type="AlphaFoldDB" id="A0A4P9Y1Z5"/>
<dbReference type="InterPro" id="IPR019758">
    <property type="entry name" value="Pept_S26A_signal_pept_1_CS"/>
</dbReference>
<evidence type="ECO:0000313" key="11">
    <source>
        <dbReference type="Proteomes" id="UP000267251"/>
    </source>
</evidence>
<comment type="similarity">
    <text evidence="6">Belongs to the peptidase S26 family. IMP1 subfamily.</text>
</comment>
<feature type="chain" id="PRO_5020239804" evidence="8">
    <location>
        <begin position="27"/>
        <end position="172"/>
    </location>
</feature>
<evidence type="ECO:0000256" key="6">
    <source>
        <dbReference type="ARBA" id="ARBA00038445"/>
    </source>
</evidence>
<keyword evidence="4" id="KW-0496">Mitochondrion</keyword>
<dbReference type="InterPro" id="IPR052064">
    <property type="entry name" value="Mito_IMP1_subunit"/>
</dbReference>
<dbReference type="InterPro" id="IPR036286">
    <property type="entry name" value="LexA/Signal_pep-like_sf"/>
</dbReference>
<dbReference type="PROSITE" id="PS00761">
    <property type="entry name" value="SPASE_I_3"/>
    <property type="match status" value="1"/>
</dbReference>
<evidence type="ECO:0000256" key="4">
    <source>
        <dbReference type="ARBA" id="ARBA00023128"/>
    </source>
</evidence>
<evidence type="ECO:0000256" key="7">
    <source>
        <dbReference type="PIRSR" id="PIRSR600223-1"/>
    </source>
</evidence>
<keyword evidence="3" id="KW-0378">Hydrolase</keyword>
<evidence type="ECO:0000256" key="1">
    <source>
        <dbReference type="ARBA" id="ARBA00004273"/>
    </source>
</evidence>
<name>A0A4P9Y1Z5_9FUNG</name>
<feature type="active site" evidence="7">
    <location>
        <position position="82"/>
    </location>
</feature>
<feature type="domain" description="Peptidase S26" evidence="9">
    <location>
        <begin position="12"/>
        <end position="95"/>
    </location>
</feature>
<organism evidence="10 11">
    <name type="scientific">Piptocephalis cylindrospora</name>
    <dbReference type="NCBI Taxonomy" id="1907219"/>
    <lineage>
        <taxon>Eukaryota</taxon>
        <taxon>Fungi</taxon>
        <taxon>Fungi incertae sedis</taxon>
        <taxon>Zoopagomycota</taxon>
        <taxon>Zoopagomycotina</taxon>
        <taxon>Zoopagomycetes</taxon>
        <taxon>Zoopagales</taxon>
        <taxon>Piptocephalidaceae</taxon>
        <taxon>Piptocephalis</taxon>
    </lineage>
</organism>
<dbReference type="Gene3D" id="2.10.109.10">
    <property type="entry name" value="Umud Fragment, subunit A"/>
    <property type="match status" value="1"/>
</dbReference>
<sequence length="172" mass="18846">SSKLEKVGSAAAILLQLACLSHLINTHVCEMGHAYGPSMLPTLDHIGSAMIVNKLAPRFFPIEQGDIIVCNSPLPPHHRVCKRVVGMPGDVVCIDPTKEEGEREWVQVPQGHVWIAGDNMSNSIDSRIYGPVPFGLIRGRALATVSEKGIEGERGRKNELFKRVLTLYLLLC</sequence>
<feature type="domain" description="Peptidase S26" evidence="9">
    <location>
        <begin position="104"/>
        <end position="143"/>
    </location>
</feature>
<dbReference type="InterPro" id="IPR019533">
    <property type="entry name" value="Peptidase_S26"/>
</dbReference>
<evidence type="ECO:0000256" key="3">
    <source>
        <dbReference type="ARBA" id="ARBA00022801"/>
    </source>
</evidence>
<dbReference type="PRINTS" id="PR00727">
    <property type="entry name" value="LEADERPTASE"/>
</dbReference>
<proteinExistence type="inferred from homology"/>
<reference evidence="11" key="1">
    <citation type="journal article" date="2018" name="Nat. Microbiol.">
        <title>Leveraging single-cell genomics to expand the fungal tree of life.</title>
        <authorList>
            <person name="Ahrendt S.R."/>
            <person name="Quandt C.A."/>
            <person name="Ciobanu D."/>
            <person name="Clum A."/>
            <person name="Salamov A."/>
            <person name="Andreopoulos B."/>
            <person name="Cheng J.F."/>
            <person name="Woyke T."/>
            <person name="Pelin A."/>
            <person name="Henrissat B."/>
            <person name="Reynolds N.K."/>
            <person name="Benny G.L."/>
            <person name="Smith M.E."/>
            <person name="James T.Y."/>
            <person name="Grigoriev I.V."/>
        </authorList>
    </citation>
    <scope>NUCLEOTIDE SEQUENCE [LARGE SCALE GENOMIC DNA]</scope>
</reference>
<evidence type="ECO:0000256" key="2">
    <source>
        <dbReference type="ARBA" id="ARBA00022792"/>
    </source>
</evidence>
<dbReference type="Proteomes" id="UP000267251">
    <property type="component" value="Unassembled WGS sequence"/>
</dbReference>
<evidence type="ECO:0000313" key="10">
    <source>
        <dbReference type="EMBL" id="RKP12878.1"/>
    </source>
</evidence>
<comment type="subcellular location">
    <subcellularLocation>
        <location evidence="1">Mitochondrion inner membrane</location>
    </subcellularLocation>
</comment>
<dbReference type="GO" id="GO:0006627">
    <property type="term" value="P:protein processing involved in protein targeting to mitochondrion"/>
    <property type="evidence" value="ECO:0007669"/>
    <property type="project" value="TreeGrafter"/>
</dbReference>
<dbReference type="GO" id="GO:0006465">
    <property type="term" value="P:signal peptide processing"/>
    <property type="evidence" value="ECO:0007669"/>
    <property type="project" value="InterPro"/>
</dbReference>
<feature type="non-terminal residue" evidence="10">
    <location>
        <position position="1"/>
    </location>
</feature>
<gene>
    <name evidence="10" type="ORF">BJ684DRAFT_10862</name>
</gene>
<protein>
    <submittedName>
        <fullName evidence="10">Peptidase S24/S26A/S26B/S26C</fullName>
    </submittedName>
</protein>
<dbReference type="GO" id="GO:0004252">
    <property type="term" value="F:serine-type endopeptidase activity"/>
    <property type="evidence" value="ECO:0007669"/>
    <property type="project" value="InterPro"/>
</dbReference>
<dbReference type="CDD" id="cd06530">
    <property type="entry name" value="S26_SPase_I"/>
    <property type="match status" value="1"/>
</dbReference>
<dbReference type="EMBL" id="KZ988175">
    <property type="protein sequence ID" value="RKP12878.1"/>
    <property type="molecule type" value="Genomic_DNA"/>
</dbReference>
<evidence type="ECO:0000256" key="5">
    <source>
        <dbReference type="ARBA" id="ARBA00023136"/>
    </source>
</evidence>
<keyword evidence="5" id="KW-0472">Membrane</keyword>
<dbReference type="GO" id="GO:0042720">
    <property type="term" value="C:mitochondrial inner membrane peptidase complex"/>
    <property type="evidence" value="ECO:0007669"/>
    <property type="project" value="TreeGrafter"/>
</dbReference>
<evidence type="ECO:0000259" key="9">
    <source>
        <dbReference type="Pfam" id="PF10502"/>
    </source>
</evidence>
<keyword evidence="2" id="KW-0999">Mitochondrion inner membrane</keyword>
<dbReference type="PANTHER" id="PTHR12383:SF16">
    <property type="entry name" value="MITOCHONDRIAL INNER MEMBRANE PROTEASE SUBUNIT 1"/>
    <property type="match status" value="1"/>
</dbReference>
<dbReference type="InterPro" id="IPR019757">
    <property type="entry name" value="Pept_S26A_signal_pept_1_Lys-AS"/>
</dbReference>
<dbReference type="OrthoDB" id="308440at2759"/>
<evidence type="ECO:0000256" key="8">
    <source>
        <dbReference type="SAM" id="SignalP"/>
    </source>
</evidence>
<keyword evidence="11" id="KW-1185">Reference proteome</keyword>
<dbReference type="Pfam" id="PF10502">
    <property type="entry name" value="Peptidase_S26"/>
    <property type="match status" value="2"/>
</dbReference>